<evidence type="ECO:0000259" key="2">
    <source>
        <dbReference type="Pfam" id="PF02481"/>
    </source>
</evidence>
<feature type="domain" description="Smf/DprA SLOG" evidence="2">
    <location>
        <begin position="85"/>
        <end position="292"/>
    </location>
</feature>
<dbReference type="NCBIfam" id="TIGR00732">
    <property type="entry name" value="dprA"/>
    <property type="match status" value="1"/>
</dbReference>
<dbReference type="EMBL" id="MARB01000027">
    <property type="protein sequence ID" value="ODJ86134.1"/>
    <property type="molecule type" value="Genomic_DNA"/>
</dbReference>
<dbReference type="GO" id="GO:0009294">
    <property type="term" value="P:DNA-mediated transformation"/>
    <property type="evidence" value="ECO:0007669"/>
    <property type="project" value="InterPro"/>
</dbReference>
<evidence type="ECO:0008006" key="6">
    <source>
        <dbReference type="Google" id="ProtNLM"/>
    </source>
</evidence>
<dbReference type="SUPFAM" id="SSF47781">
    <property type="entry name" value="RuvA domain 2-like"/>
    <property type="match status" value="1"/>
</dbReference>
<dbReference type="InterPro" id="IPR057666">
    <property type="entry name" value="DrpA_SLOG"/>
</dbReference>
<evidence type="ECO:0000259" key="3">
    <source>
        <dbReference type="Pfam" id="PF17782"/>
    </source>
</evidence>
<evidence type="ECO:0000313" key="5">
    <source>
        <dbReference type="Proteomes" id="UP000094769"/>
    </source>
</evidence>
<dbReference type="Gene3D" id="1.10.10.10">
    <property type="entry name" value="Winged helix-like DNA-binding domain superfamily/Winged helix DNA-binding domain"/>
    <property type="match status" value="1"/>
</dbReference>
<evidence type="ECO:0000256" key="1">
    <source>
        <dbReference type="ARBA" id="ARBA00006525"/>
    </source>
</evidence>
<gene>
    <name evidence="4" type="ORF">CODIS_36690</name>
</gene>
<dbReference type="SUPFAM" id="SSF102405">
    <property type="entry name" value="MCP/YpsA-like"/>
    <property type="match status" value="1"/>
</dbReference>
<dbReference type="AlphaFoldDB" id="A0A7Z0VJ85"/>
<dbReference type="Gene3D" id="3.40.50.450">
    <property type="match status" value="1"/>
</dbReference>
<comment type="similarity">
    <text evidence="1">Belongs to the DprA/Smf family.</text>
</comment>
<protein>
    <recommendedName>
        <fullName evidence="6">DNA protecting protein DprA</fullName>
    </recommendedName>
</protein>
<sequence>MDGTTGTSQQDPEAWLLVGLASGIGSRYFQRLLDHFGEPQSILDASRTELAELGIPNPAIDALLAQDRSRIKASLEWLTKPNHQLLTLNDKEYPTLLRQIDAPPPLLFLIGDKQLLHQPQLAIVGSRNPTATGLENAHEFARSLAASGFCITSGLAQGIDGAAHSGALKGGSTIAVMGTGADRIYPGSHKRLAHQIADQALLVTEFPPGTPARAENFPRRNRIISGLALGTLVVEATLQSGSLITARLSSEQGREVFAIPGSIHNPQARGCHALIRQGAKLVESAQDIVEELGALFATLENPTDTESTTEDSDIMQRDADYQRLVQALGYDPVSVDELITRTGLTAEAVSSMLLLLELEGHVSSAPGGYYCRTDRLTSRHSG</sequence>
<dbReference type="RefSeq" id="WP_069127657.1">
    <property type="nucleotide sequence ID" value="NZ_MARB01000027.1"/>
</dbReference>
<dbReference type="OrthoDB" id="9785707at2"/>
<dbReference type="InterPro" id="IPR010994">
    <property type="entry name" value="RuvA_2-like"/>
</dbReference>
<dbReference type="Proteomes" id="UP000094769">
    <property type="component" value="Unassembled WGS sequence"/>
</dbReference>
<dbReference type="Pfam" id="PF17782">
    <property type="entry name" value="WHD_DprA"/>
    <property type="match status" value="1"/>
</dbReference>
<dbReference type="PANTHER" id="PTHR43022:SF1">
    <property type="entry name" value="PROTEIN SMF"/>
    <property type="match status" value="1"/>
</dbReference>
<organism evidence="4 5">
    <name type="scientific">Candidatus Thiodiazotropha endolucinida</name>
    <dbReference type="NCBI Taxonomy" id="1655433"/>
    <lineage>
        <taxon>Bacteria</taxon>
        <taxon>Pseudomonadati</taxon>
        <taxon>Pseudomonadota</taxon>
        <taxon>Gammaproteobacteria</taxon>
        <taxon>Chromatiales</taxon>
        <taxon>Sedimenticolaceae</taxon>
        <taxon>Candidatus Thiodiazotropha</taxon>
    </lineage>
</organism>
<keyword evidence="5" id="KW-1185">Reference proteome</keyword>
<proteinExistence type="inferred from homology"/>
<dbReference type="PANTHER" id="PTHR43022">
    <property type="entry name" value="PROTEIN SMF"/>
    <property type="match status" value="1"/>
</dbReference>
<dbReference type="InterPro" id="IPR003488">
    <property type="entry name" value="DprA"/>
</dbReference>
<evidence type="ECO:0000313" key="4">
    <source>
        <dbReference type="EMBL" id="ODJ86134.1"/>
    </source>
</evidence>
<name>A0A7Z0VJ85_9GAMM</name>
<reference evidence="4 5" key="1">
    <citation type="submission" date="2016-06" db="EMBL/GenBank/DDBJ databases">
        <title>Genome sequence of endosymbiont of Candidatus Endolucinida thiodiazotropha.</title>
        <authorList>
            <person name="Poehlein A."/>
            <person name="Koenig S."/>
            <person name="Heiden S.E."/>
            <person name="Thuermer A."/>
            <person name="Voget S."/>
            <person name="Daniel R."/>
            <person name="Markert S."/>
            <person name="Gros O."/>
            <person name="Schweder T."/>
        </authorList>
    </citation>
    <scope>NUCLEOTIDE SEQUENCE [LARGE SCALE GENOMIC DNA]</scope>
    <source>
        <strain evidence="4 5">COS</strain>
    </source>
</reference>
<dbReference type="InterPro" id="IPR036388">
    <property type="entry name" value="WH-like_DNA-bd_sf"/>
</dbReference>
<dbReference type="InterPro" id="IPR041614">
    <property type="entry name" value="DprA_WH"/>
</dbReference>
<comment type="caution">
    <text evidence="4">The sequence shown here is derived from an EMBL/GenBank/DDBJ whole genome shotgun (WGS) entry which is preliminary data.</text>
</comment>
<accession>A0A7Z0VJ85</accession>
<dbReference type="Pfam" id="PF02481">
    <property type="entry name" value="DNA_processg_A"/>
    <property type="match status" value="1"/>
</dbReference>
<feature type="domain" description="DprA winged helix" evidence="3">
    <location>
        <begin position="315"/>
        <end position="368"/>
    </location>
</feature>